<protein>
    <submittedName>
        <fullName evidence="2">Ni-sirohydrochlorin a,c-diamide reductive cyclase catalytic subunit</fullName>
    </submittedName>
</protein>
<organism evidence="2 3">
    <name type="scientific">Methanoculleus bourgensis</name>
    <dbReference type="NCBI Taxonomy" id="83986"/>
    <lineage>
        <taxon>Archaea</taxon>
        <taxon>Methanobacteriati</taxon>
        <taxon>Methanobacteriota</taxon>
        <taxon>Stenosarchaea group</taxon>
        <taxon>Methanomicrobia</taxon>
        <taxon>Methanomicrobiales</taxon>
        <taxon>Methanomicrobiaceae</taxon>
        <taxon>Methanoculleus</taxon>
    </lineage>
</organism>
<gene>
    <name evidence="2" type="primary">cfbD</name>
    <name evidence="2" type="ORF">HQQ74_01240</name>
</gene>
<dbReference type="InterPro" id="IPR017675">
    <property type="entry name" value="CfbD"/>
</dbReference>
<evidence type="ECO:0000313" key="3">
    <source>
        <dbReference type="Proteomes" id="UP000737555"/>
    </source>
</evidence>
<accession>A0A8T7H0B9</accession>
<dbReference type="EMBL" id="JABMJE010000009">
    <property type="protein sequence ID" value="NQS77337.1"/>
    <property type="molecule type" value="Genomic_DNA"/>
</dbReference>
<feature type="domain" description="Nitrogenase/oxidoreductase component 1" evidence="1">
    <location>
        <begin position="26"/>
        <end position="115"/>
    </location>
</feature>
<dbReference type="InterPro" id="IPR052673">
    <property type="entry name" value="Ni-siroh_cyclase_CfbD"/>
</dbReference>
<dbReference type="PANTHER" id="PTHR42846">
    <property type="entry name" value="NI-SIROHYDROCHLORIN A,C-DIAMIDE REDUCTIVE CYCLASE COMPLEX, COMPONENT CFBD"/>
    <property type="match status" value="1"/>
</dbReference>
<dbReference type="Proteomes" id="UP000737555">
    <property type="component" value="Unassembled WGS sequence"/>
</dbReference>
<dbReference type="SUPFAM" id="SSF53807">
    <property type="entry name" value="Helical backbone' metal receptor"/>
    <property type="match status" value="1"/>
</dbReference>
<comment type="caution">
    <text evidence="2">The sequence shown here is derived from an EMBL/GenBank/DDBJ whole genome shotgun (WGS) entry which is preliminary data.</text>
</comment>
<dbReference type="NCBIfam" id="TIGR03282">
    <property type="entry name" value="methan_mark_13"/>
    <property type="match status" value="1"/>
</dbReference>
<proteinExistence type="predicted"/>
<reference evidence="2" key="1">
    <citation type="submission" date="2020-05" db="EMBL/GenBank/DDBJ databases">
        <title>The first insight into the ecology of ammonia-tolerant syntrophic propionate oxidizing bacteria.</title>
        <authorList>
            <person name="Singh A."/>
            <person name="Schnurer A."/>
            <person name="Westerholm M."/>
        </authorList>
    </citation>
    <scope>NUCLEOTIDE SEQUENCE</scope>
    <source>
        <strain evidence="2">MAG54</strain>
    </source>
</reference>
<dbReference type="InterPro" id="IPR000510">
    <property type="entry name" value="Nase/OxRdtase_comp1"/>
</dbReference>
<dbReference type="Gene3D" id="3.40.50.1980">
    <property type="entry name" value="Nitrogenase molybdenum iron protein domain"/>
    <property type="match status" value="1"/>
</dbReference>
<dbReference type="AlphaFoldDB" id="A0A8T7H0B9"/>
<dbReference type="Pfam" id="PF00148">
    <property type="entry name" value="Oxidored_nitro"/>
    <property type="match status" value="1"/>
</dbReference>
<evidence type="ECO:0000259" key="1">
    <source>
        <dbReference type="Pfam" id="PF00148"/>
    </source>
</evidence>
<sequence length="354" mass="38647">MQYIQPRPSSIVAALYTARDLGVDLAVLHGPSGCSFKHARLLEEDGMRVLTTSLGDNEFIFGGHDPLVRVLRNADEEFSPRRIAIVGTCVSMIIGEDLESAIHDAKVTTPTIAVDIHAGFRENIDGVLATLEPAAAAGWISDEELERQRYCLAKANEVERLRGAASRSYIEPSRGDLKHIAARRLLNLVDEGARGLAIMNAKKETAYMFADELIALHDARPDAAITYIANLEDRGLPKVREDAARILAGMRECGIDPELIGALDEYGANGVAVGERIRELAPDFALIVGVPHAIPPEYTSGIEVFSITNGPRQVDPLREIGHRHVIVEIDLHPKTLGAREIVESEFGAVLRSMR</sequence>
<dbReference type="PANTHER" id="PTHR42846:SF1">
    <property type="entry name" value="NI-SIROHYDROCHLORIN A,C-DIAMIDE REDUCTIVE CYCLASE COMPLEX, COMPONENT CFBD"/>
    <property type="match status" value="1"/>
</dbReference>
<name>A0A8T7H0B9_9EURY</name>
<dbReference type="GO" id="GO:0016491">
    <property type="term" value="F:oxidoreductase activity"/>
    <property type="evidence" value="ECO:0007669"/>
    <property type="project" value="InterPro"/>
</dbReference>
<evidence type="ECO:0000313" key="2">
    <source>
        <dbReference type="EMBL" id="NQS77337.1"/>
    </source>
</evidence>